<dbReference type="EMBL" id="FPJW01000005">
    <property type="protein sequence ID" value="SFX43034.1"/>
    <property type="molecule type" value="Genomic_DNA"/>
</dbReference>
<dbReference type="AlphaFoldDB" id="A0A1K1X070"/>
<gene>
    <name evidence="2" type="ORF">SAMN02745752_01635</name>
</gene>
<dbReference type="RefSeq" id="WP_072325872.1">
    <property type="nucleotide sequence ID" value="NZ_FPJW01000005.1"/>
</dbReference>
<reference evidence="2 3" key="1">
    <citation type="submission" date="2016-11" db="EMBL/GenBank/DDBJ databases">
        <authorList>
            <person name="Jaros S."/>
            <person name="Januszkiewicz K."/>
            <person name="Wedrychowicz H."/>
        </authorList>
    </citation>
    <scope>NUCLEOTIDE SEQUENCE [LARGE SCALE GENOMIC DNA]</scope>
    <source>
        <strain evidence="2 3">DSM 21637</strain>
    </source>
</reference>
<accession>A0A1K1X070</accession>
<dbReference type="Pfam" id="PF24043">
    <property type="entry name" value="DUF7352"/>
    <property type="match status" value="1"/>
</dbReference>
<proteinExistence type="predicted"/>
<sequence length="101" mass="11426">MKTVHKFRLECGGALNSLKLRKGFRLVHSEYLVTEKAVFVWIEVPLDLSLPEVQLKLRVFRTGEAIPRNFSYLSSAVDGFGPEAYHIYSLEAQDLVMGQVA</sequence>
<evidence type="ECO:0000259" key="1">
    <source>
        <dbReference type="Pfam" id="PF24043"/>
    </source>
</evidence>
<organism evidence="2 3">
    <name type="scientific">Marinospirillum alkaliphilum DSM 21637</name>
    <dbReference type="NCBI Taxonomy" id="1122209"/>
    <lineage>
        <taxon>Bacteria</taxon>
        <taxon>Pseudomonadati</taxon>
        <taxon>Pseudomonadota</taxon>
        <taxon>Gammaproteobacteria</taxon>
        <taxon>Oceanospirillales</taxon>
        <taxon>Oceanospirillaceae</taxon>
        <taxon>Marinospirillum</taxon>
    </lineage>
</organism>
<dbReference type="Proteomes" id="UP000182350">
    <property type="component" value="Unassembled WGS sequence"/>
</dbReference>
<keyword evidence="3" id="KW-1185">Reference proteome</keyword>
<dbReference type="STRING" id="1122209.SAMN02745752_01635"/>
<evidence type="ECO:0000313" key="2">
    <source>
        <dbReference type="EMBL" id="SFX43034.1"/>
    </source>
</evidence>
<protein>
    <recommendedName>
        <fullName evidence="1">DUF7352 domain-containing protein</fullName>
    </recommendedName>
</protein>
<name>A0A1K1X070_9GAMM</name>
<dbReference type="OrthoDB" id="6077966at2"/>
<evidence type="ECO:0000313" key="3">
    <source>
        <dbReference type="Proteomes" id="UP000182350"/>
    </source>
</evidence>
<dbReference type="InterPro" id="IPR055776">
    <property type="entry name" value="DUF7352"/>
</dbReference>
<feature type="domain" description="DUF7352" evidence="1">
    <location>
        <begin position="1"/>
        <end position="92"/>
    </location>
</feature>